<organism evidence="1 2">
    <name type="scientific">Holotrichia oblita</name>
    <name type="common">Chafer beetle</name>
    <dbReference type="NCBI Taxonomy" id="644536"/>
    <lineage>
        <taxon>Eukaryota</taxon>
        <taxon>Metazoa</taxon>
        <taxon>Ecdysozoa</taxon>
        <taxon>Arthropoda</taxon>
        <taxon>Hexapoda</taxon>
        <taxon>Insecta</taxon>
        <taxon>Pterygota</taxon>
        <taxon>Neoptera</taxon>
        <taxon>Endopterygota</taxon>
        <taxon>Coleoptera</taxon>
        <taxon>Polyphaga</taxon>
        <taxon>Scarabaeiformia</taxon>
        <taxon>Scarabaeidae</taxon>
        <taxon>Melolonthinae</taxon>
        <taxon>Holotrichia</taxon>
    </lineage>
</organism>
<name>A0ACB9SSF3_HOLOL</name>
<gene>
    <name evidence="1" type="ORF">MML48_8g00015390</name>
</gene>
<protein>
    <submittedName>
        <fullName evidence="1">Odorant receptor</fullName>
    </submittedName>
</protein>
<reference evidence="1" key="1">
    <citation type="submission" date="2022-04" db="EMBL/GenBank/DDBJ databases">
        <title>Chromosome-scale genome assembly of Holotrichia oblita Faldermann.</title>
        <authorList>
            <person name="Rongchong L."/>
        </authorList>
    </citation>
    <scope>NUCLEOTIDE SEQUENCE</scope>
    <source>
        <strain evidence="1">81SQS9</strain>
    </source>
</reference>
<evidence type="ECO:0000313" key="1">
    <source>
        <dbReference type="EMBL" id="KAI4456949.1"/>
    </source>
</evidence>
<keyword evidence="1" id="KW-0675">Receptor</keyword>
<accession>A0ACB9SSF3</accession>
<keyword evidence="2" id="KW-1185">Reference proteome</keyword>
<sequence>MNRIKIRRLSTGNVSSLIFSIASLYIFIYIKEFIRDISRDGAKKCIIPGKWLLQSLLVWPDTDSRYVTVFNWVCFINLIIVEIFHGSYVIVHRADIGNAIIAAATVTTTFECLVRFYIIVFKKPVVNDILSKIWREFWPLSVLSPKKEKILTRKCYITLALTVGCYGPAIICNTIITLWPYLTHHGLVLKSVYPFQWNQTYIYETVYLWQYFTEWYILILVNTFDFFMIPVVMTCAVQFAVLQNVFKNILSEKSKEQRSILFGADISDREMVLKCLNQQRMLLRICVQLEEVFRFAILFQFVNSTAALCSSTVVLQVDSSQFMEMLTFAIAHMFQLFYYCFVGNELTVQSGNMAIAIYDCNWQLSEDLEFKKGLILMLQRSQRAQTMTAAGIIDLNFESYISVSLILNDKFFVVPFHFELLHIQIYYNRIILGFNKDVYKDCVKRSLLPGKVLLQGVCCWPDNEDWYMRFIGWFIFWNLIFIEIFHTAYALKNFKNIGDAVTVGATVTTTMESQLISRLLKKSRMFLGTIVVRDFFLINHFSICTELENSFNIAIMIQFFVSTCGICASVLMLKVDYSQFVKMLTFAAGHTAQLFYYCYVGHELIFESGYLSVAIYECDWHISYDKNFNQALILMMQRGQKVQCLTAAGVTELNFVSFIKCLVRFYIIVFKKPIINEILFNIWKNFWPLSVVSPRNAHRLTNKCYITLALTFGCYGPALVCNTIVTLGAYFTKTGLAFSSEFPFQWNQTYVYETIYFWQYVTAWYILILVNSFDFFMIPMVMICAVQFGVLQNVFKNMLSDKSKRQRKILYGEVISDRKMFLRWLNQQRMLIR</sequence>
<comment type="caution">
    <text evidence="1">The sequence shown here is derived from an EMBL/GenBank/DDBJ whole genome shotgun (WGS) entry which is preliminary data.</text>
</comment>
<dbReference type="EMBL" id="CM043022">
    <property type="protein sequence ID" value="KAI4456949.1"/>
    <property type="molecule type" value="Genomic_DNA"/>
</dbReference>
<proteinExistence type="predicted"/>
<evidence type="ECO:0000313" key="2">
    <source>
        <dbReference type="Proteomes" id="UP001056778"/>
    </source>
</evidence>
<dbReference type="Proteomes" id="UP001056778">
    <property type="component" value="Chromosome 8"/>
</dbReference>